<evidence type="ECO:0000313" key="1">
    <source>
        <dbReference type="EMBL" id="ANZ36096.1"/>
    </source>
</evidence>
<dbReference type="NCBIfam" id="TIGR03882">
    <property type="entry name" value="cyclo_dehyd_2"/>
    <property type="match status" value="1"/>
</dbReference>
<dbReference type="STRING" id="1586287.BBK82_08480"/>
<reference evidence="1 2" key="1">
    <citation type="submission" date="2016-07" db="EMBL/GenBank/DDBJ databases">
        <title>Complete genome sequence of the Lentzea guizhouensis DHS C013.</title>
        <authorList>
            <person name="Cao C."/>
        </authorList>
    </citation>
    <scope>NUCLEOTIDE SEQUENCE [LARGE SCALE GENOMIC DNA]</scope>
    <source>
        <strain evidence="1 2">DHS C013</strain>
    </source>
</reference>
<keyword evidence="2" id="KW-1185">Reference proteome</keyword>
<protein>
    <recommendedName>
        <fullName evidence="3">Bacteriocin biosynthesis cyclodehydratase domain-containing protein</fullName>
    </recommendedName>
</protein>
<dbReference type="KEGG" id="led:BBK82_08480"/>
<evidence type="ECO:0000313" key="2">
    <source>
        <dbReference type="Proteomes" id="UP000093053"/>
    </source>
</evidence>
<sequence>MDTRPRVRSGLPVVRRGPGVVQVGTDPRHAVVIDELPDALVDELLVLDGRHTLTELGERLRDRGEDPSQLTAVLESLEQVGLLESPSVTKGATVAVFGSSHLALTMTSLLAESGIRLAHHADLVVLAGSLVPDPSVVDGLMAARTPHLAVRVREGVGIVGPLVLPGRTSCLNCADLHRTDHDPAWPGIAAQLVGRPASTDVLFASGTAALAVAQVLESVRHVRGDGQDRPPVLNATVELDLVRGIAERRSWYPHPDCQCNAHNMAE</sequence>
<name>A0A1B2HEF6_9PSEU</name>
<dbReference type="Gene3D" id="3.40.50.720">
    <property type="entry name" value="NAD(P)-binding Rossmann-like Domain"/>
    <property type="match status" value="1"/>
</dbReference>
<proteinExistence type="predicted"/>
<accession>A0A1B2HEF6</accession>
<dbReference type="AlphaFoldDB" id="A0A1B2HEF6"/>
<dbReference type="InterPro" id="IPR022291">
    <property type="entry name" value="Bacteriocin_synth_cyclodeHase"/>
</dbReference>
<dbReference type="Proteomes" id="UP000093053">
    <property type="component" value="Chromosome"/>
</dbReference>
<organism evidence="1 2">
    <name type="scientific">Lentzea guizhouensis</name>
    <dbReference type="NCBI Taxonomy" id="1586287"/>
    <lineage>
        <taxon>Bacteria</taxon>
        <taxon>Bacillati</taxon>
        <taxon>Actinomycetota</taxon>
        <taxon>Actinomycetes</taxon>
        <taxon>Pseudonocardiales</taxon>
        <taxon>Pseudonocardiaceae</taxon>
        <taxon>Lentzea</taxon>
    </lineage>
</organism>
<dbReference type="EMBL" id="CP016793">
    <property type="protein sequence ID" value="ANZ36096.1"/>
    <property type="molecule type" value="Genomic_DNA"/>
</dbReference>
<gene>
    <name evidence="1" type="ORF">BBK82_08480</name>
</gene>
<dbReference type="OrthoDB" id="4426339at2"/>
<evidence type="ECO:0008006" key="3">
    <source>
        <dbReference type="Google" id="ProtNLM"/>
    </source>
</evidence>